<dbReference type="InterPro" id="IPR002575">
    <property type="entry name" value="Aminoglycoside_PTrfase"/>
</dbReference>
<accession>A0A7K3M257</accession>
<organism evidence="2 3">
    <name type="scientific">Phytoactinopolyspora mesophila</name>
    <dbReference type="NCBI Taxonomy" id="2650750"/>
    <lineage>
        <taxon>Bacteria</taxon>
        <taxon>Bacillati</taxon>
        <taxon>Actinomycetota</taxon>
        <taxon>Actinomycetes</taxon>
        <taxon>Jiangellales</taxon>
        <taxon>Jiangellaceae</taxon>
        <taxon>Phytoactinopolyspora</taxon>
    </lineage>
</organism>
<dbReference type="Gene3D" id="3.90.1200.10">
    <property type="match status" value="1"/>
</dbReference>
<feature type="domain" description="Aminoglycoside phosphotransferase" evidence="1">
    <location>
        <begin position="153"/>
        <end position="338"/>
    </location>
</feature>
<evidence type="ECO:0000313" key="3">
    <source>
        <dbReference type="Proteomes" id="UP000460435"/>
    </source>
</evidence>
<dbReference type="Gene3D" id="3.30.200.20">
    <property type="entry name" value="Phosphorylase Kinase, domain 1"/>
    <property type="match status" value="1"/>
</dbReference>
<keyword evidence="3" id="KW-1185">Reference proteome</keyword>
<dbReference type="GO" id="GO:0004672">
    <property type="term" value="F:protein kinase activity"/>
    <property type="evidence" value="ECO:0007669"/>
    <property type="project" value="InterPro"/>
</dbReference>
<dbReference type="Proteomes" id="UP000460435">
    <property type="component" value="Unassembled WGS sequence"/>
</dbReference>
<reference evidence="2 3" key="1">
    <citation type="submission" date="2019-11" db="EMBL/GenBank/DDBJ databases">
        <authorList>
            <person name="Li X.-J."/>
            <person name="Feng X.-M."/>
        </authorList>
    </citation>
    <scope>NUCLEOTIDE SEQUENCE [LARGE SCALE GENOMIC DNA]</scope>
    <source>
        <strain evidence="2 3">XMNu-373</strain>
    </source>
</reference>
<evidence type="ECO:0000313" key="2">
    <source>
        <dbReference type="EMBL" id="NDL57359.1"/>
    </source>
</evidence>
<evidence type="ECO:0000259" key="1">
    <source>
        <dbReference type="Pfam" id="PF01636"/>
    </source>
</evidence>
<name>A0A7K3M257_9ACTN</name>
<dbReference type="AlphaFoldDB" id="A0A7K3M257"/>
<dbReference type="InterPro" id="IPR008266">
    <property type="entry name" value="Tyr_kinase_AS"/>
</dbReference>
<dbReference type="InterPro" id="IPR011009">
    <property type="entry name" value="Kinase-like_dom_sf"/>
</dbReference>
<dbReference type="PROSITE" id="PS00109">
    <property type="entry name" value="PROTEIN_KINASE_TYR"/>
    <property type="match status" value="1"/>
</dbReference>
<gene>
    <name evidence="2" type="ORF">F7O44_09780</name>
</gene>
<protein>
    <submittedName>
        <fullName evidence="2">Phosphotransferase</fullName>
    </submittedName>
</protein>
<sequence>MVGQQAQQFPARIPAGTCYRDRRDHIHEYAPQCMAMQVRIGRRGFAPALQYRQVASTVWNSREVNLAVLKSRKTNELSALARNGHHGLMESPGTAAGQELAFDNNTRLEWVDLPVQVRAGIEDLLGSAVVTAENQRGGFSPGMAARVRCTDGRRAFVKAAGQAVNPHTPGIYRTEANVMRQLPARVPAPAMRGSYDDGEWVALIFDEVPGSPPQQPWTSDELRLVLDALADMSRALTPCPIDDVAKASDELRADMLCYRELASAPPADLDPWERRHLDRLADLAASALDHLDGDTLVHLDIRADNVLFDAARAWFVDWPWACRGAVWIDSVMLLLDAANHGIDPDPIVAEHPLLTDVAPDHITAFIAGLCGYFALHSRRPAPQGLPTVRSFQRAKHVTTLEWVRRRTGWN</sequence>
<keyword evidence="2" id="KW-0808">Transferase</keyword>
<comment type="caution">
    <text evidence="2">The sequence shown here is derived from an EMBL/GenBank/DDBJ whole genome shotgun (WGS) entry which is preliminary data.</text>
</comment>
<dbReference type="SUPFAM" id="SSF56112">
    <property type="entry name" value="Protein kinase-like (PK-like)"/>
    <property type="match status" value="1"/>
</dbReference>
<proteinExistence type="predicted"/>
<dbReference type="EMBL" id="WLZY01000002">
    <property type="protein sequence ID" value="NDL57359.1"/>
    <property type="molecule type" value="Genomic_DNA"/>
</dbReference>
<dbReference type="Pfam" id="PF01636">
    <property type="entry name" value="APH"/>
    <property type="match status" value="1"/>
</dbReference>